<feature type="region of interest" description="Disordered" evidence="1">
    <location>
        <begin position="1"/>
        <end position="25"/>
    </location>
</feature>
<evidence type="ECO:0000256" key="1">
    <source>
        <dbReference type="SAM" id="MobiDB-lite"/>
    </source>
</evidence>
<accession>A0A7R8CU28</accession>
<dbReference type="Proteomes" id="UP000675881">
    <property type="component" value="Chromosome 3"/>
</dbReference>
<proteinExistence type="predicted"/>
<feature type="compositionally biased region" description="Low complexity" evidence="1">
    <location>
        <begin position="1"/>
        <end position="14"/>
    </location>
</feature>
<dbReference type="InterPro" id="IPR000477">
    <property type="entry name" value="RT_dom"/>
</dbReference>
<keyword evidence="4" id="KW-1185">Reference proteome</keyword>
<dbReference type="PANTHER" id="PTHR19446">
    <property type="entry name" value="REVERSE TRANSCRIPTASES"/>
    <property type="match status" value="1"/>
</dbReference>
<evidence type="ECO:0000313" key="3">
    <source>
        <dbReference type="EMBL" id="CAF2880493.1"/>
    </source>
</evidence>
<sequence>MDASKQQNNVQNNGNKKKGVSNRGSFYSGKALQQALRKDFVRKTMSAVIDGKDFGKTMSAVIDGKDFRENHVSGHRWQGAGRDPLGMDGGMFRSLDIPVITKLYNRILLLGELPPELLCGNTSFIPKKEEPTDKGDFRPITVLPHVTRVLHKIIANRLKQVPIDECQKGFREVNGCSENSLVLNSLLKLATKNNKKRRVALAFIDFSKAFGSVYHESLLKTCERSGVPPLLLKVINYFDQLSSEISEEKHLVILDAHDEVENEFSKLSRRLRSVKREKLSEEAEDKKKEQK</sequence>
<organism evidence="3 4">
    <name type="scientific">Lepeophtheirus salmonis</name>
    <name type="common">Salmon louse</name>
    <name type="synonym">Caligus salmonis</name>
    <dbReference type="NCBI Taxonomy" id="72036"/>
    <lineage>
        <taxon>Eukaryota</taxon>
        <taxon>Metazoa</taxon>
        <taxon>Ecdysozoa</taxon>
        <taxon>Arthropoda</taxon>
        <taxon>Crustacea</taxon>
        <taxon>Multicrustacea</taxon>
        <taxon>Hexanauplia</taxon>
        <taxon>Copepoda</taxon>
        <taxon>Siphonostomatoida</taxon>
        <taxon>Caligidae</taxon>
        <taxon>Lepeophtheirus</taxon>
    </lineage>
</organism>
<evidence type="ECO:0000313" key="4">
    <source>
        <dbReference type="Proteomes" id="UP000675881"/>
    </source>
</evidence>
<feature type="domain" description="Reverse transcriptase" evidence="2">
    <location>
        <begin position="125"/>
        <end position="233"/>
    </location>
</feature>
<reference evidence="3" key="1">
    <citation type="submission" date="2021-02" db="EMBL/GenBank/DDBJ databases">
        <authorList>
            <person name="Bekaert M."/>
        </authorList>
    </citation>
    <scope>NUCLEOTIDE SEQUENCE</scope>
    <source>
        <strain evidence="3">IoA-00</strain>
    </source>
</reference>
<dbReference type="EMBL" id="HG994582">
    <property type="protein sequence ID" value="CAF2880493.1"/>
    <property type="molecule type" value="Genomic_DNA"/>
</dbReference>
<name>A0A7R8CU28_LEPSM</name>
<dbReference type="AlphaFoldDB" id="A0A7R8CU28"/>
<gene>
    <name evidence="3" type="ORF">LSAA_7641</name>
</gene>
<dbReference type="Pfam" id="PF00078">
    <property type="entry name" value="RVT_1"/>
    <property type="match status" value="1"/>
</dbReference>
<protein>
    <submittedName>
        <fullName evidence="3">(salmon louse) hypothetical protein</fullName>
    </submittedName>
</protein>
<evidence type="ECO:0000259" key="2">
    <source>
        <dbReference type="Pfam" id="PF00078"/>
    </source>
</evidence>